<reference evidence="1" key="1">
    <citation type="journal article" date="2023" name="G3 (Bethesda)">
        <title>Whole genome assembly and annotation of the endangered Caribbean coral Acropora cervicornis.</title>
        <authorList>
            <person name="Selwyn J.D."/>
            <person name="Vollmer S.V."/>
        </authorList>
    </citation>
    <scope>NUCLEOTIDE SEQUENCE</scope>
    <source>
        <strain evidence="1">K2</strain>
    </source>
</reference>
<dbReference type="Proteomes" id="UP001249851">
    <property type="component" value="Unassembled WGS sequence"/>
</dbReference>
<comment type="caution">
    <text evidence="1">The sequence shown here is derived from an EMBL/GenBank/DDBJ whole genome shotgun (WGS) entry which is preliminary data.</text>
</comment>
<sequence>MGYENSTFPLAIYGCMDTASRKLLWLRLIGRWYLEDLVQTKVISAIIRVDKGTETGTMATIHSFLRRHHGDMDPHDTVVLLLAFVMVPLVQKELDVLRETEWNTHRIRAQKHTNLPVGIPNHIHNFPDQYGLEQCGFPVTEEQEEAAFECGVLRMSDDFFPPEVRAECERIIPDFENIRPNECNDAYLYLKSKFSVSV</sequence>
<evidence type="ECO:0000313" key="1">
    <source>
        <dbReference type="EMBL" id="KAK2555800.1"/>
    </source>
</evidence>
<dbReference type="AlphaFoldDB" id="A0AAD9V000"/>
<accession>A0AAD9V000</accession>
<evidence type="ECO:0000313" key="2">
    <source>
        <dbReference type="Proteomes" id="UP001249851"/>
    </source>
</evidence>
<proteinExistence type="predicted"/>
<reference evidence="1" key="2">
    <citation type="journal article" date="2023" name="Science">
        <title>Genomic signatures of disease resistance in endangered staghorn corals.</title>
        <authorList>
            <person name="Vollmer S.V."/>
            <person name="Selwyn J.D."/>
            <person name="Despard B.A."/>
            <person name="Roesel C.L."/>
        </authorList>
    </citation>
    <scope>NUCLEOTIDE SEQUENCE</scope>
    <source>
        <strain evidence="1">K2</strain>
    </source>
</reference>
<organism evidence="1 2">
    <name type="scientific">Acropora cervicornis</name>
    <name type="common">Staghorn coral</name>
    <dbReference type="NCBI Taxonomy" id="6130"/>
    <lineage>
        <taxon>Eukaryota</taxon>
        <taxon>Metazoa</taxon>
        <taxon>Cnidaria</taxon>
        <taxon>Anthozoa</taxon>
        <taxon>Hexacorallia</taxon>
        <taxon>Scleractinia</taxon>
        <taxon>Astrocoeniina</taxon>
        <taxon>Acroporidae</taxon>
        <taxon>Acropora</taxon>
    </lineage>
</organism>
<protein>
    <submittedName>
        <fullName evidence="1">Uncharacterized protein</fullName>
    </submittedName>
</protein>
<gene>
    <name evidence="1" type="ORF">P5673_022409</name>
</gene>
<dbReference type="EMBL" id="JARQWQ010000060">
    <property type="protein sequence ID" value="KAK2555800.1"/>
    <property type="molecule type" value="Genomic_DNA"/>
</dbReference>
<name>A0AAD9V000_ACRCE</name>
<keyword evidence="2" id="KW-1185">Reference proteome</keyword>